<evidence type="ECO:0000313" key="3">
    <source>
        <dbReference type="EMBL" id="KAB2336661.1"/>
    </source>
</evidence>
<name>A0A6L3V8A1_9BACI</name>
<reference evidence="3 4" key="1">
    <citation type="journal article" date="2016" name="Antonie Van Leeuwenhoek">
        <title>Bacillus depressus sp. nov., isolated from soil of a sunflower field.</title>
        <authorList>
            <person name="Wei X."/>
            <person name="Xin D."/>
            <person name="Xin Y."/>
            <person name="Zhang H."/>
            <person name="Wang T."/>
            <person name="Zhang J."/>
        </authorList>
    </citation>
    <scope>NUCLEOTIDE SEQUENCE [LARGE SCALE GENOMIC DNA]</scope>
    <source>
        <strain evidence="3 4">BZ1</strain>
    </source>
</reference>
<sequence length="125" mass="14605">MMKTKFIFPLLILITWLGLIVAFQWSLIEWINITFLVGLLSLLAFTLVKITETGFFQLFTSGFKKINITLIPKSRSHQRIDDQLNNDPNLQQFKKNYLNFLNNITFKLSITTMLLSLIGLIIFYQ</sequence>
<keyword evidence="4" id="KW-1185">Reference proteome</keyword>
<organism evidence="3 4">
    <name type="scientific">Cytobacillus depressus</name>
    <dbReference type="NCBI Taxonomy" id="1602942"/>
    <lineage>
        <taxon>Bacteria</taxon>
        <taxon>Bacillati</taxon>
        <taxon>Bacillota</taxon>
        <taxon>Bacilli</taxon>
        <taxon>Bacillales</taxon>
        <taxon>Bacillaceae</taxon>
        <taxon>Cytobacillus</taxon>
    </lineage>
</organism>
<evidence type="ECO:0000256" key="1">
    <source>
        <dbReference type="SAM" id="Phobius"/>
    </source>
</evidence>
<feature type="domain" description="DUF3899" evidence="2">
    <location>
        <begin position="31"/>
        <end position="121"/>
    </location>
</feature>
<dbReference type="AlphaFoldDB" id="A0A6L3V8A1"/>
<dbReference type="OrthoDB" id="2428802at2"/>
<proteinExistence type="predicted"/>
<accession>A0A6L3V8A1</accession>
<feature type="transmembrane region" description="Helical" evidence="1">
    <location>
        <begin position="104"/>
        <end position="124"/>
    </location>
</feature>
<evidence type="ECO:0000313" key="4">
    <source>
        <dbReference type="Proteomes" id="UP000481030"/>
    </source>
</evidence>
<keyword evidence="1" id="KW-0812">Transmembrane</keyword>
<protein>
    <submittedName>
        <fullName evidence="3">DUF3899 domain-containing protein</fullName>
    </submittedName>
</protein>
<dbReference type="Pfam" id="PF13038">
    <property type="entry name" value="DUF3899"/>
    <property type="match status" value="1"/>
</dbReference>
<keyword evidence="1" id="KW-1133">Transmembrane helix</keyword>
<dbReference type="Proteomes" id="UP000481030">
    <property type="component" value="Unassembled WGS sequence"/>
</dbReference>
<evidence type="ECO:0000259" key="2">
    <source>
        <dbReference type="Pfam" id="PF13038"/>
    </source>
</evidence>
<keyword evidence="1" id="KW-0472">Membrane</keyword>
<dbReference type="InterPro" id="IPR025007">
    <property type="entry name" value="DUF3899"/>
</dbReference>
<dbReference type="RefSeq" id="WP_151534615.1">
    <property type="nucleotide sequence ID" value="NZ_WBOS01000003.1"/>
</dbReference>
<dbReference type="EMBL" id="WBOS01000003">
    <property type="protein sequence ID" value="KAB2336661.1"/>
    <property type="molecule type" value="Genomic_DNA"/>
</dbReference>
<feature type="transmembrane region" description="Helical" evidence="1">
    <location>
        <begin position="32"/>
        <end position="50"/>
    </location>
</feature>
<gene>
    <name evidence="3" type="ORF">F7731_09880</name>
</gene>
<comment type="caution">
    <text evidence="3">The sequence shown here is derived from an EMBL/GenBank/DDBJ whole genome shotgun (WGS) entry which is preliminary data.</text>
</comment>